<reference evidence="14 15" key="1">
    <citation type="submission" date="2024-05" db="EMBL/GenBank/DDBJ databases">
        <title>Genetic variation in Jamaican populations of the coffee berry borer (Hypothenemus hampei).</title>
        <authorList>
            <person name="Errbii M."/>
            <person name="Myrie A."/>
        </authorList>
    </citation>
    <scope>NUCLEOTIDE SEQUENCE [LARGE SCALE GENOMIC DNA]</scope>
    <source>
        <strain evidence="14">JA-Hopewell-2020-01-JO</strain>
        <tissue evidence="14">Whole body</tissue>
    </source>
</reference>
<dbReference type="GO" id="GO:0030488">
    <property type="term" value="P:tRNA methylation"/>
    <property type="evidence" value="ECO:0007669"/>
    <property type="project" value="UniProtKB-ARBA"/>
</dbReference>
<evidence type="ECO:0000256" key="3">
    <source>
        <dbReference type="ARBA" id="ARBA00009725"/>
    </source>
</evidence>
<dbReference type="Pfam" id="PF08242">
    <property type="entry name" value="Methyltransf_12"/>
    <property type="match status" value="1"/>
</dbReference>
<dbReference type="FunFam" id="3.40.50.150:FF:000279">
    <property type="entry name" value="Methyltransferase-like protein"/>
    <property type="match status" value="1"/>
</dbReference>
<evidence type="ECO:0000256" key="8">
    <source>
        <dbReference type="ARBA" id="ARBA00023242"/>
    </source>
</evidence>
<evidence type="ECO:0000256" key="9">
    <source>
        <dbReference type="ARBA" id="ARBA00050646"/>
    </source>
</evidence>
<keyword evidence="8" id="KW-0539">Nucleus</keyword>
<comment type="caution">
    <text evidence="14">The sequence shown here is derived from an EMBL/GenBank/DDBJ whole genome shotgun (WGS) entry which is preliminary data.</text>
</comment>
<comment type="catalytic activity">
    <reaction evidence="9">
        <text>cytidine(32) in tRNA(Ser) + S-adenosyl-L-methionine = N(3)-methylcytidine(32) in tRNA(Ser) + S-adenosyl-L-homocysteine + H(+)</text>
        <dbReference type="Rhea" id="RHEA:50956"/>
        <dbReference type="Rhea" id="RHEA-COMP:12849"/>
        <dbReference type="Rhea" id="RHEA-COMP:12851"/>
        <dbReference type="ChEBI" id="CHEBI:15378"/>
        <dbReference type="ChEBI" id="CHEBI:57856"/>
        <dbReference type="ChEBI" id="CHEBI:59789"/>
        <dbReference type="ChEBI" id="CHEBI:74894"/>
        <dbReference type="ChEBI" id="CHEBI:82748"/>
    </reaction>
    <physiologicalReaction direction="left-to-right" evidence="9">
        <dbReference type="Rhea" id="RHEA:50957"/>
    </physiologicalReaction>
</comment>
<organism evidence="14 15">
    <name type="scientific">Hypothenemus hampei</name>
    <name type="common">Coffee berry borer</name>
    <dbReference type="NCBI Taxonomy" id="57062"/>
    <lineage>
        <taxon>Eukaryota</taxon>
        <taxon>Metazoa</taxon>
        <taxon>Ecdysozoa</taxon>
        <taxon>Arthropoda</taxon>
        <taxon>Hexapoda</taxon>
        <taxon>Insecta</taxon>
        <taxon>Pterygota</taxon>
        <taxon>Neoptera</taxon>
        <taxon>Endopterygota</taxon>
        <taxon>Coleoptera</taxon>
        <taxon>Polyphaga</taxon>
        <taxon>Cucujiformia</taxon>
        <taxon>Curculionidae</taxon>
        <taxon>Scolytinae</taxon>
        <taxon>Hypothenemus</taxon>
    </lineage>
</organism>
<keyword evidence="15" id="KW-1185">Reference proteome</keyword>
<protein>
    <recommendedName>
        <fullName evidence="12">tRNA N(3)-methylcytidine methyltransferase</fullName>
        <ecNumber evidence="12">2.1.1.-</ecNumber>
    </recommendedName>
</protein>
<evidence type="ECO:0000256" key="7">
    <source>
        <dbReference type="ARBA" id="ARBA00022694"/>
    </source>
</evidence>
<evidence type="ECO:0000256" key="5">
    <source>
        <dbReference type="ARBA" id="ARBA00022603"/>
    </source>
</evidence>
<evidence type="ECO:0000256" key="11">
    <source>
        <dbReference type="ARBA" id="ARBA00065134"/>
    </source>
</evidence>
<comment type="subcellular location">
    <subcellularLocation>
        <location evidence="2">Cytoplasm</location>
    </subcellularLocation>
    <subcellularLocation>
        <location evidence="1">Nucleus</location>
    </subcellularLocation>
</comment>
<sequence length="271" mass="31795">MNKDSEDIHLNCKILSSDEIDRLKSQDSRLVTEHKSKELEVKAKKYWDLFYKRNETRFFRDRHWTIREFSELLGENNSNHEKVLFEIGCGVGNFIFPLIEEKVNFRFIACDLSPRAIEFVKSNPLYDCSKIDVFQCDITTEEILKRIPGNSVDVVTLIFVLSAIHPDKFLETLSNIWKLIKPGGLVLFRDYGLFDMAQLRFKAGNKISENFYMRQDGTRSYFFSIEFAQTIFEKAGFTVSMTSYVHRRTVNKKENIDVPRIFVQLKAEKLL</sequence>
<dbReference type="PIRSF" id="PIRSF037755">
    <property type="entry name" value="Mettl2_prd"/>
    <property type="match status" value="1"/>
</dbReference>
<keyword evidence="4" id="KW-0963">Cytoplasm</keyword>
<dbReference type="GO" id="GO:0005737">
    <property type="term" value="C:cytoplasm"/>
    <property type="evidence" value="ECO:0007669"/>
    <property type="project" value="UniProtKB-SubCell"/>
</dbReference>
<evidence type="ECO:0000313" key="14">
    <source>
        <dbReference type="EMBL" id="KAL1489377.1"/>
    </source>
</evidence>
<feature type="domain" description="Methyltransferase type 12" evidence="13">
    <location>
        <begin position="86"/>
        <end position="185"/>
    </location>
</feature>
<evidence type="ECO:0000313" key="15">
    <source>
        <dbReference type="Proteomes" id="UP001566132"/>
    </source>
</evidence>
<evidence type="ECO:0000256" key="2">
    <source>
        <dbReference type="ARBA" id="ARBA00004496"/>
    </source>
</evidence>
<evidence type="ECO:0000256" key="6">
    <source>
        <dbReference type="ARBA" id="ARBA00022679"/>
    </source>
</evidence>
<proteinExistence type="inferred from homology"/>
<dbReference type="Proteomes" id="UP001566132">
    <property type="component" value="Unassembled WGS sequence"/>
</dbReference>
<comment type="function">
    <text evidence="10">S-adenosyl-L-methionine-dependent methyltransferase that mediates N(3)-methylcytidine modification of residue 32 of the tRNA anticodon loop of tRNA(Ser), including tRNA(Ser)(UGA) and tRNA(Ser)(GCU). Interaction with SARS1/SerRS is required for N(3)-methylcytidine methylation.</text>
</comment>
<dbReference type="EC" id="2.1.1.-" evidence="12"/>
<dbReference type="GO" id="GO:0052735">
    <property type="term" value="F:tRNA (cytidine-3-)-methyltransferase activity"/>
    <property type="evidence" value="ECO:0007669"/>
    <property type="project" value="UniProtKB-ARBA"/>
</dbReference>
<dbReference type="Gene3D" id="3.40.50.150">
    <property type="entry name" value="Vaccinia Virus protein VP39"/>
    <property type="match status" value="1"/>
</dbReference>
<dbReference type="GO" id="GO:0005634">
    <property type="term" value="C:nucleus"/>
    <property type="evidence" value="ECO:0007669"/>
    <property type="project" value="UniProtKB-SubCell"/>
</dbReference>
<gene>
    <name evidence="14" type="ORF">ABEB36_014286</name>
</gene>
<dbReference type="InterPro" id="IPR029063">
    <property type="entry name" value="SAM-dependent_MTases_sf"/>
</dbReference>
<evidence type="ECO:0000256" key="1">
    <source>
        <dbReference type="ARBA" id="ARBA00004123"/>
    </source>
</evidence>
<evidence type="ECO:0000259" key="13">
    <source>
        <dbReference type="Pfam" id="PF08242"/>
    </source>
</evidence>
<evidence type="ECO:0000256" key="4">
    <source>
        <dbReference type="ARBA" id="ARBA00022490"/>
    </source>
</evidence>
<comment type="similarity">
    <text evidence="3 12">Belongs to the methyltransferase superfamily. METL family.</text>
</comment>
<dbReference type="AlphaFoldDB" id="A0ABD1E617"/>
<evidence type="ECO:0000256" key="12">
    <source>
        <dbReference type="PIRNR" id="PIRNR037755"/>
    </source>
</evidence>
<dbReference type="PANTHER" id="PTHR22809">
    <property type="entry name" value="METHYLTRANSFERASE-RELATED"/>
    <property type="match status" value="1"/>
</dbReference>
<dbReference type="InterPro" id="IPR026113">
    <property type="entry name" value="METTL2/6/8-like"/>
</dbReference>
<dbReference type="CDD" id="cd02440">
    <property type="entry name" value="AdoMet_MTases"/>
    <property type="match status" value="1"/>
</dbReference>
<dbReference type="PANTHER" id="PTHR22809:SF5">
    <property type="entry name" value="TRNA N(3)-METHYLCYTIDINE METHYLTRANSFERASE METTL6"/>
    <property type="match status" value="1"/>
</dbReference>
<keyword evidence="6 12" id="KW-0808">Transferase</keyword>
<keyword evidence="7" id="KW-0819">tRNA processing</keyword>
<dbReference type="InterPro" id="IPR013217">
    <property type="entry name" value="Methyltransf_12"/>
</dbReference>
<dbReference type="SUPFAM" id="SSF53335">
    <property type="entry name" value="S-adenosyl-L-methionine-dependent methyltransferases"/>
    <property type="match status" value="1"/>
</dbReference>
<dbReference type="EMBL" id="JBDJPC010000012">
    <property type="protein sequence ID" value="KAL1489377.1"/>
    <property type="molecule type" value="Genomic_DNA"/>
</dbReference>
<accession>A0ABD1E617</accession>
<name>A0ABD1E617_HYPHA</name>
<evidence type="ECO:0000256" key="10">
    <source>
        <dbReference type="ARBA" id="ARBA00058280"/>
    </source>
</evidence>
<comment type="subunit">
    <text evidence="11">Monomer. Interacts with SARS1/SerRS; interaction is mediated via tRNA(Ser) and is required for N(3)-methylcytidine methylation.</text>
</comment>
<keyword evidence="5 12" id="KW-0489">Methyltransferase</keyword>